<dbReference type="RefSeq" id="WP_202855585.1">
    <property type="nucleotide sequence ID" value="NZ_JAEUGD010000023.1"/>
</dbReference>
<feature type="transmembrane region" description="Helical" evidence="1">
    <location>
        <begin position="44"/>
        <end position="68"/>
    </location>
</feature>
<gene>
    <name evidence="2" type="ORF">JMN32_06940</name>
</gene>
<accession>A0A937FWN0</accession>
<proteinExistence type="predicted"/>
<evidence type="ECO:0000313" key="3">
    <source>
        <dbReference type="Proteomes" id="UP000614216"/>
    </source>
</evidence>
<keyword evidence="3" id="KW-1185">Reference proteome</keyword>
<sequence>MFFNYYVFQLLPLTGLEALSEVDKANTNSDIINMHRETVSPQKAIMIGLVTVNIPVLIIMLGVGVGLFQLSFH</sequence>
<dbReference type="Proteomes" id="UP000614216">
    <property type="component" value="Unassembled WGS sequence"/>
</dbReference>
<keyword evidence="1" id="KW-0472">Membrane</keyword>
<organism evidence="2 3">
    <name type="scientific">Fulvivirga marina</name>
    <dbReference type="NCBI Taxonomy" id="2494733"/>
    <lineage>
        <taxon>Bacteria</taxon>
        <taxon>Pseudomonadati</taxon>
        <taxon>Bacteroidota</taxon>
        <taxon>Cytophagia</taxon>
        <taxon>Cytophagales</taxon>
        <taxon>Fulvivirgaceae</taxon>
        <taxon>Fulvivirga</taxon>
    </lineage>
</organism>
<evidence type="ECO:0000256" key="1">
    <source>
        <dbReference type="SAM" id="Phobius"/>
    </source>
</evidence>
<protein>
    <submittedName>
        <fullName evidence="2">Uncharacterized protein</fullName>
    </submittedName>
</protein>
<keyword evidence="1" id="KW-1133">Transmembrane helix</keyword>
<dbReference type="EMBL" id="JAEUGD010000023">
    <property type="protein sequence ID" value="MBL6446037.1"/>
    <property type="molecule type" value="Genomic_DNA"/>
</dbReference>
<name>A0A937FWN0_9BACT</name>
<evidence type="ECO:0000313" key="2">
    <source>
        <dbReference type="EMBL" id="MBL6446037.1"/>
    </source>
</evidence>
<dbReference type="AlphaFoldDB" id="A0A937FWN0"/>
<comment type="caution">
    <text evidence="2">The sequence shown here is derived from an EMBL/GenBank/DDBJ whole genome shotgun (WGS) entry which is preliminary data.</text>
</comment>
<reference evidence="2" key="1">
    <citation type="submission" date="2021-01" db="EMBL/GenBank/DDBJ databases">
        <title>Fulvivirga kasyanovii gen. nov., sp nov., a novel member of the phylum Bacteroidetes isolated from seawater in a mussel farm.</title>
        <authorList>
            <person name="Zhao L.-H."/>
            <person name="Wang Z.-J."/>
        </authorList>
    </citation>
    <scope>NUCLEOTIDE SEQUENCE</scope>
    <source>
        <strain evidence="2">29W222</strain>
    </source>
</reference>
<keyword evidence="1" id="KW-0812">Transmembrane</keyword>